<proteinExistence type="predicted"/>
<feature type="non-terminal residue" evidence="1">
    <location>
        <position position="1"/>
    </location>
</feature>
<comment type="caution">
    <text evidence="1">The sequence shown here is derived from an EMBL/GenBank/DDBJ whole genome shotgun (WGS) entry which is preliminary data.</text>
</comment>
<gene>
    <name evidence="1" type="ORF">DHETER_LOCUS12934</name>
</gene>
<protein>
    <submittedName>
        <fullName evidence="1">15991_t:CDS:1</fullName>
    </submittedName>
</protein>
<sequence length="236" mass="27428">HTPAPQKYQIPDDYTAETTWGRATEAANLFHEVRTKTSGVYLFGLHLKILDEVRKFKWRSNILKQIDDCSNSNLTKHAITIGKSMLTEFNEKVSNLYNPNNILILESLNYLIKGHAYEINYDDYEKIKKKQKTELIVKTLDKKKFSRNSYQDLSSIEFHLLSEKMIYEKHQLINKIMIQFIPISTIYLNTESQIDQTEKADGYNEFIVQEVVNATRKGPLVNLRLSGDGHNVGWQI</sequence>
<dbReference type="Proteomes" id="UP000789702">
    <property type="component" value="Unassembled WGS sequence"/>
</dbReference>
<name>A0ACA9PZ89_9GLOM</name>
<reference evidence="1" key="1">
    <citation type="submission" date="2021-06" db="EMBL/GenBank/DDBJ databases">
        <authorList>
            <person name="Kallberg Y."/>
            <person name="Tangrot J."/>
            <person name="Rosling A."/>
        </authorList>
    </citation>
    <scope>NUCLEOTIDE SEQUENCE</scope>
    <source>
        <strain evidence="1">IL203A</strain>
    </source>
</reference>
<accession>A0ACA9PZ89</accession>
<dbReference type="EMBL" id="CAJVPU010033578">
    <property type="protein sequence ID" value="CAG8722848.1"/>
    <property type="molecule type" value="Genomic_DNA"/>
</dbReference>
<evidence type="ECO:0000313" key="1">
    <source>
        <dbReference type="EMBL" id="CAG8722848.1"/>
    </source>
</evidence>
<organism evidence="1 2">
    <name type="scientific">Dentiscutata heterogama</name>
    <dbReference type="NCBI Taxonomy" id="1316150"/>
    <lineage>
        <taxon>Eukaryota</taxon>
        <taxon>Fungi</taxon>
        <taxon>Fungi incertae sedis</taxon>
        <taxon>Mucoromycota</taxon>
        <taxon>Glomeromycotina</taxon>
        <taxon>Glomeromycetes</taxon>
        <taxon>Diversisporales</taxon>
        <taxon>Gigasporaceae</taxon>
        <taxon>Dentiscutata</taxon>
    </lineage>
</organism>
<feature type="non-terminal residue" evidence="1">
    <location>
        <position position="236"/>
    </location>
</feature>
<keyword evidence="2" id="KW-1185">Reference proteome</keyword>
<evidence type="ECO:0000313" key="2">
    <source>
        <dbReference type="Proteomes" id="UP000789702"/>
    </source>
</evidence>